<dbReference type="Proteomes" id="UP000273252">
    <property type="component" value="Unassembled WGS sequence"/>
</dbReference>
<dbReference type="AlphaFoldDB" id="A0A3A6QDF7"/>
<comment type="caution">
    <text evidence="1">The sequence shown here is derived from an EMBL/GenBank/DDBJ whole genome shotgun (WGS) entry which is preliminary data.</text>
</comment>
<name>A0A3A6QDF7_9VIBR</name>
<accession>A0A3A6QDF7</accession>
<organism evidence="1 2">
    <name type="scientific">Vibrio sinensis</name>
    <dbReference type="NCBI Taxonomy" id="2302434"/>
    <lineage>
        <taxon>Bacteria</taxon>
        <taxon>Pseudomonadati</taxon>
        <taxon>Pseudomonadota</taxon>
        <taxon>Gammaproteobacteria</taxon>
        <taxon>Vibrionales</taxon>
        <taxon>Vibrionaceae</taxon>
        <taxon>Vibrio</taxon>
    </lineage>
</organism>
<gene>
    <name evidence="1" type="ORF">DZ860_20935</name>
</gene>
<evidence type="ECO:0000313" key="1">
    <source>
        <dbReference type="EMBL" id="RJX65829.1"/>
    </source>
</evidence>
<dbReference type="EMBL" id="QVMU01000031">
    <property type="protein sequence ID" value="RJX65829.1"/>
    <property type="molecule type" value="Genomic_DNA"/>
</dbReference>
<proteinExistence type="predicted"/>
<dbReference type="RefSeq" id="WP_120034918.1">
    <property type="nucleotide sequence ID" value="NZ_QVMU01000031.1"/>
</dbReference>
<dbReference type="OrthoDB" id="5881413at2"/>
<keyword evidence="2" id="KW-1185">Reference proteome</keyword>
<evidence type="ECO:0000313" key="2">
    <source>
        <dbReference type="Proteomes" id="UP000273252"/>
    </source>
</evidence>
<sequence length="70" mass="7719">MAAFQFIFKGTEDNELSREVIFMKGLGAAKRSAKATAPGNAYKIEITDLMGKELTRITLSLSNSWHDAIL</sequence>
<reference evidence="1 2" key="1">
    <citation type="submission" date="2018-08" db="EMBL/GenBank/DDBJ databases">
        <title>Vibrio isolated from the Eastern China Marginal Seas.</title>
        <authorList>
            <person name="Li Y."/>
        </authorList>
    </citation>
    <scope>NUCLEOTIDE SEQUENCE [LARGE SCALE GENOMIC DNA]</scope>
    <source>
        <strain evidence="1 2">BEI233</strain>
    </source>
</reference>
<protein>
    <submittedName>
        <fullName evidence="1">Uncharacterized protein</fullName>
    </submittedName>
</protein>